<dbReference type="GO" id="GO:0005763">
    <property type="term" value="C:mitochondrial small ribosomal subunit"/>
    <property type="evidence" value="ECO:0007669"/>
    <property type="project" value="TreeGrafter"/>
</dbReference>
<dbReference type="GO" id="GO:0009507">
    <property type="term" value="C:chloroplast"/>
    <property type="evidence" value="ECO:0007669"/>
    <property type="project" value="UniProtKB-SubCell"/>
</dbReference>
<dbReference type="PRINTS" id="PR00395">
    <property type="entry name" value="RIBOSOMALS2"/>
</dbReference>
<dbReference type="GO" id="GO:0003735">
    <property type="term" value="F:structural constituent of ribosome"/>
    <property type="evidence" value="ECO:0007669"/>
    <property type="project" value="InterPro"/>
</dbReference>
<geneLocation type="chloroplast" evidence="6"/>
<evidence type="ECO:0000313" key="6">
    <source>
        <dbReference type="EMBL" id="QYB21762.1"/>
    </source>
</evidence>
<gene>
    <name evidence="5 6" type="primary">rps2</name>
</gene>
<dbReference type="PROSITE" id="PS00962">
    <property type="entry name" value="RIBOSOMAL_S2_1"/>
    <property type="match status" value="1"/>
</dbReference>
<keyword evidence="3 5" id="KW-0687">Ribonucleoprotein</keyword>
<protein>
    <recommendedName>
        <fullName evidence="4 5">Small ribosomal subunit protein uS2c</fullName>
    </recommendedName>
</protein>
<evidence type="ECO:0000256" key="2">
    <source>
        <dbReference type="ARBA" id="ARBA00022980"/>
    </source>
</evidence>
<reference evidence="6" key="1">
    <citation type="journal article" date="2021" name="Nat. Plants">
        <title>Gene duplications and phylogenomic conflict underlie major pulses of phenotypic evolution in gymnosperms.</title>
        <authorList>
            <person name="Stull G.W."/>
            <person name="Qu X.J."/>
            <person name="Parins-Fukuchi C."/>
            <person name="Yang Y.Y."/>
            <person name="Yang J.B."/>
            <person name="Yang Z.Y."/>
            <person name="Hu Y."/>
            <person name="Ma H."/>
            <person name="Soltis P.S."/>
            <person name="Soltis D.E."/>
            <person name="Li D.Z."/>
            <person name="Smith S.A."/>
            <person name="Yi T.S."/>
        </authorList>
    </citation>
    <scope>NUCLEOTIDE SEQUENCE</scope>
</reference>
<dbReference type="Gene3D" id="1.10.287.610">
    <property type="entry name" value="Helix hairpin bin"/>
    <property type="match status" value="1"/>
</dbReference>
<evidence type="ECO:0000256" key="5">
    <source>
        <dbReference type="HAMAP-Rule" id="MF_00291"/>
    </source>
</evidence>
<dbReference type="EMBL" id="MW470984">
    <property type="protein sequence ID" value="QYB21762.1"/>
    <property type="molecule type" value="Genomic_DNA"/>
</dbReference>
<evidence type="ECO:0000256" key="4">
    <source>
        <dbReference type="ARBA" id="ARBA00035155"/>
    </source>
</evidence>
<dbReference type="InterPro" id="IPR005706">
    <property type="entry name" value="Ribosomal_uS2_bac/mit/plastid"/>
</dbReference>
<comment type="similarity">
    <text evidence="1 5">Belongs to the universal ribosomal protein uS2 family.</text>
</comment>
<keyword evidence="6" id="KW-0150">Chloroplast</keyword>
<dbReference type="InterPro" id="IPR018130">
    <property type="entry name" value="Ribosomal_uS2_CS"/>
</dbReference>
<dbReference type="CDD" id="cd01425">
    <property type="entry name" value="RPS2"/>
    <property type="match status" value="1"/>
</dbReference>
<name>A0A8F8SV19_9CONI</name>
<dbReference type="AlphaFoldDB" id="A0A8F8SV19"/>
<dbReference type="GO" id="GO:0006412">
    <property type="term" value="P:translation"/>
    <property type="evidence" value="ECO:0007669"/>
    <property type="project" value="UniProtKB-UniRule"/>
</dbReference>
<dbReference type="PANTHER" id="PTHR12534:SF0">
    <property type="entry name" value="SMALL RIBOSOMAL SUBUNIT PROTEIN US2M"/>
    <property type="match status" value="1"/>
</dbReference>
<accession>A0A8F8SV19</accession>
<keyword evidence="2 5" id="KW-0689">Ribosomal protein</keyword>
<dbReference type="HAMAP" id="MF_00291_B">
    <property type="entry name" value="Ribosomal_uS2_B"/>
    <property type="match status" value="1"/>
</dbReference>
<dbReference type="Pfam" id="PF00318">
    <property type="entry name" value="Ribosomal_S2"/>
    <property type="match status" value="1"/>
</dbReference>
<dbReference type="SUPFAM" id="SSF52313">
    <property type="entry name" value="Ribosomal protein S2"/>
    <property type="match status" value="1"/>
</dbReference>
<keyword evidence="6" id="KW-0934">Plastid</keyword>
<dbReference type="PANTHER" id="PTHR12534">
    <property type="entry name" value="30S RIBOSOMAL PROTEIN S2 PROKARYOTIC AND ORGANELLAR"/>
    <property type="match status" value="1"/>
</dbReference>
<sequence length="257" mass="29897">MNSYGKQYKPFHWNVDILVYTKKHKNKMMKKNWNIKLKEMLKAGVHFGHQTRKWNPKMAPFILKESKGYHIINLNYTSHFLKNACDFLFDGARKGKQIMIVGTKYETDYVKLIALEARCHYVNNKWLAGMLTNWFTTEARLEKFKNLTKKKNTGGFDLFTKKEAAILQRELNKLQKDLEGIKYLKKLPDIVIILDQKGEYTAIRECRTLSIPIISLVDTDCNPNLVDIPIPANNNAKESIGLIVNKLIYAIRMGRTL</sequence>
<evidence type="ECO:0000256" key="3">
    <source>
        <dbReference type="ARBA" id="ARBA00023274"/>
    </source>
</evidence>
<dbReference type="Gene3D" id="3.40.50.10490">
    <property type="entry name" value="Glucose-6-phosphate isomerase like protein, domain 1"/>
    <property type="match status" value="1"/>
</dbReference>
<organism evidence="6">
    <name type="scientific">Libocedrus plumosa</name>
    <dbReference type="NCBI Taxonomy" id="13595"/>
    <lineage>
        <taxon>Eukaryota</taxon>
        <taxon>Viridiplantae</taxon>
        <taxon>Streptophyta</taxon>
        <taxon>Embryophyta</taxon>
        <taxon>Tracheophyta</taxon>
        <taxon>Spermatophyta</taxon>
        <taxon>Pinopsida</taxon>
        <taxon>Pinidae</taxon>
        <taxon>Conifers II</taxon>
        <taxon>Cupressales</taxon>
        <taxon>Cupressaceae</taxon>
        <taxon>Libocedrus</taxon>
    </lineage>
</organism>
<dbReference type="InterPro" id="IPR001865">
    <property type="entry name" value="Ribosomal_uS2"/>
</dbReference>
<evidence type="ECO:0000256" key="1">
    <source>
        <dbReference type="ARBA" id="ARBA00006242"/>
    </source>
</evidence>
<comment type="subcellular location">
    <subcellularLocation>
        <location evidence="5">Plastid</location>
        <location evidence="5">Chloroplast</location>
    </subcellularLocation>
</comment>
<dbReference type="InterPro" id="IPR023591">
    <property type="entry name" value="Ribosomal_uS2_flav_dom_sf"/>
</dbReference>
<reference evidence="6" key="2">
    <citation type="submission" date="2021-01" db="EMBL/GenBank/DDBJ databases">
        <authorList>
            <person name="Stull G."/>
            <person name="Qu X.-J."/>
            <person name="Parins-Fukuchi C."/>
            <person name="Yang Y.-Y."/>
            <person name="Yang J.-B."/>
            <person name="Yang Z.-Y."/>
            <person name="Hu Y."/>
            <person name="Ma H."/>
            <person name="Soltis P."/>
            <person name="Soltis D."/>
            <person name="Li D.-Z."/>
            <person name="Smith S."/>
            <person name="Yi T.-S."/>
        </authorList>
    </citation>
    <scope>NUCLEOTIDE SEQUENCE</scope>
</reference>
<dbReference type="NCBIfam" id="TIGR01011">
    <property type="entry name" value="rpsB_bact"/>
    <property type="match status" value="1"/>
</dbReference>
<proteinExistence type="inferred from homology"/>